<evidence type="ECO:0008006" key="4">
    <source>
        <dbReference type="Google" id="ProtNLM"/>
    </source>
</evidence>
<evidence type="ECO:0000256" key="1">
    <source>
        <dbReference type="SAM" id="Phobius"/>
    </source>
</evidence>
<accession>A0ABP7KDN3</accession>
<evidence type="ECO:0000313" key="3">
    <source>
        <dbReference type="Proteomes" id="UP001501803"/>
    </source>
</evidence>
<keyword evidence="1" id="KW-1133">Transmembrane helix</keyword>
<gene>
    <name evidence="2" type="ORF">GCM10022381_14170</name>
</gene>
<feature type="transmembrane region" description="Helical" evidence="1">
    <location>
        <begin position="58"/>
        <end position="78"/>
    </location>
</feature>
<protein>
    <recommendedName>
        <fullName evidence="4">Integral membrane protein</fullName>
    </recommendedName>
</protein>
<name>A0ABP7KDN3_9MICO</name>
<organism evidence="2 3">
    <name type="scientific">Leifsonia kafniensis</name>
    <dbReference type="NCBI Taxonomy" id="475957"/>
    <lineage>
        <taxon>Bacteria</taxon>
        <taxon>Bacillati</taxon>
        <taxon>Actinomycetota</taxon>
        <taxon>Actinomycetes</taxon>
        <taxon>Micrococcales</taxon>
        <taxon>Microbacteriaceae</taxon>
        <taxon>Leifsonia</taxon>
    </lineage>
</organism>
<keyword evidence="3" id="KW-1185">Reference proteome</keyword>
<comment type="caution">
    <text evidence="2">The sequence shown here is derived from an EMBL/GenBank/DDBJ whole genome shotgun (WGS) entry which is preliminary data.</text>
</comment>
<dbReference type="Proteomes" id="UP001501803">
    <property type="component" value="Unassembled WGS sequence"/>
</dbReference>
<sequence>MELLFVALGGALIGLAVRYSIPGRTTQGAVLIPAFATGLASVVWVALTWLGMKWDGGWIWWVTFAVTAAVTVGVDLLLTRRREHGDNALLHTLLKSGTPLAS</sequence>
<reference evidence="3" key="1">
    <citation type="journal article" date="2019" name="Int. J. Syst. Evol. Microbiol.">
        <title>The Global Catalogue of Microorganisms (GCM) 10K type strain sequencing project: providing services to taxonomists for standard genome sequencing and annotation.</title>
        <authorList>
            <consortium name="The Broad Institute Genomics Platform"/>
            <consortium name="The Broad Institute Genome Sequencing Center for Infectious Disease"/>
            <person name="Wu L."/>
            <person name="Ma J."/>
        </authorList>
    </citation>
    <scope>NUCLEOTIDE SEQUENCE [LARGE SCALE GENOMIC DNA]</scope>
    <source>
        <strain evidence="3">JCM 17021</strain>
    </source>
</reference>
<keyword evidence="1" id="KW-0472">Membrane</keyword>
<feature type="transmembrane region" description="Helical" evidence="1">
    <location>
        <begin position="28"/>
        <end position="51"/>
    </location>
</feature>
<dbReference type="EMBL" id="BAABCN010000002">
    <property type="protein sequence ID" value="GAA3872271.1"/>
    <property type="molecule type" value="Genomic_DNA"/>
</dbReference>
<keyword evidence="1" id="KW-0812">Transmembrane</keyword>
<evidence type="ECO:0000313" key="2">
    <source>
        <dbReference type="EMBL" id="GAA3872271.1"/>
    </source>
</evidence>
<dbReference type="RefSeq" id="WP_345063900.1">
    <property type="nucleotide sequence ID" value="NZ_BAABCN010000002.1"/>
</dbReference>
<proteinExistence type="predicted"/>